<evidence type="ECO:0000256" key="1">
    <source>
        <dbReference type="ARBA" id="ARBA00001946"/>
    </source>
</evidence>
<reference evidence="7 8" key="1">
    <citation type="submission" date="2020-08" db="EMBL/GenBank/DDBJ databases">
        <title>Genomic Encyclopedia of Type Strains, Phase IV (KMG-IV): sequencing the most valuable type-strain genomes for metagenomic binning, comparative biology and taxonomic classification.</title>
        <authorList>
            <person name="Goeker M."/>
        </authorList>
    </citation>
    <scope>NUCLEOTIDE SEQUENCE [LARGE SCALE GENOMIC DNA]</scope>
    <source>
        <strain evidence="7 8">DSM 105074</strain>
    </source>
</reference>
<protein>
    <submittedName>
        <fullName evidence="7">Ribulose-bisphosphate carboxylase large chain</fullName>
        <ecNumber evidence="7">4.1.1.39</ecNumber>
    </submittedName>
</protein>
<dbReference type="InterPro" id="IPR036422">
    <property type="entry name" value="RuBisCO_lsu_N_sf"/>
</dbReference>
<dbReference type="AlphaFoldDB" id="A0A840TUQ8"/>
<comment type="cofactor">
    <cofactor evidence="1">
        <name>Mg(2+)</name>
        <dbReference type="ChEBI" id="CHEBI:18420"/>
    </cofactor>
</comment>
<dbReference type="GO" id="GO:0016984">
    <property type="term" value="F:ribulose-bisphosphate carboxylase activity"/>
    <property type="evidence" value="ECO:0007669"/>
    <property type="project" value="UniProtKB-EC"/>
</dbReference>
<comment type="similarity">
    <text evidence="4">Belongs to the RuBisCO large chain family.</text>
</comment>
<dbReference type="EC" id="4.1.1.39" evidence="7"/>
<dbReference type="Gene3D" id="3.20.20.110">
    <property type="entry name" value="Ribulose bisphosphate carboxylase, large subunit, C-terminal domain"/>
    <property type="match status" value="1"/>
</dbReference>
<dbReference type="Pfam" id="PF00016">
    <property type="entry name" value="RuBisCO_large"/>
    <property type="match status" value="1"/>
</dbReference>
<evidence type="ECO:0000256" key="4">
    <source>
        <dbReference type="RuleBase" id="RU003834"/>
    </source>
</evidence>
<dbReference type="SUPFAM" id="SSF54966">
    <property type="entry name" value="RuBisCO, large subunit, small (N-terminal) domain"/>
    <property type="match status" value="1"/>
</dbReference>
<dbReference type="InterPro" id="IPR000685">
    <property type="entry name" value="RuBisCO_lsu_C"/>
</dbReference>
<dbReference type="Pfam" id="PF02788">
    <property type="entry name" value="RuBisCO_large_N"/>
    <property type="match status" value="1"/>
</dbReference>
<dbReference type="SUPFAM" id="SSF51649">
    <property type="entry name" value="RuBisCo, C-terminal domain"/>
    <property type="match status" value="1"/>
</dbReference>
<dbReference type="EMBL" id="JACHGF010000002">
    <property type="protein sequence ID" value="MBB5283710.1"/>
    <property type="molecule type" value="Genomic_DNA"/>
</dbReference>
<feature type="domain" description="Ribulose bisphosphate carboxylase large subunit C-terminal" evidence="5">
    <location>
        <begin position="136"/>
        <end position="414"/>
    </location>
</feature>
<keyword evidence="8" id="KW-1185">Reference proteome</keyword>
<comment type="caution">
    <text evidence="7">The sequence shown here is derived from an EMBL/GenBank/DDBJ whole genome shotgun (WGS) entry which is preliminary data.</text>
</comment>
<keyword evidence="2" id="KW-0479">Metal-binding</keyword>
<dbReference type="SFLD" id="SFLDG00301">
    <property type="entry name" value="RuBisCO-like_proteins"/>
    <property type="match status" value="1"/>
</dbReference>
<organism evidence="7 8">
    <name type="scientific">Rhabdobacter roseus</name>
    <dbReference type="NCBI Taxonomy" id="1655419"/>
    <lineage>
        <taxon>Bacteria</taxon>
        <taxon>Pseudomonadati</taxon>
        <taxon>Bacteroidota</taxon>
        <taxon>Cytophagia</taxon>
        <taxon>Cytophagales</taxon>
        <taxon>Cytophagaceae</taxon>
        <taxon>Rhabdobacter</taxon>
    </lineage>
</organism>
<dbReference type="InterPro" id="IPR036376">
    <property type="entry name" value="RuBisCO_lsu_C_sf"/>
</dbReference>
<keyword evidence="7" id="KW-0456">Lyase</keyword>
<dbReference type="PANTHER" id="PTHR42704">
    <property type="entry name" value="RIBULOSE BISPHOSPHATE CARBOXYLASE"/>
    <property type="match status" value="1"/>
</dbReference>
<evidence type="ECO:0000256" key="2">
    <source>
        <dbReference type="ARBA" id="ARBA00022723"/>
    </source>
</evidence>
<dbReference type="Proteomes" id="UP000557307">
    <property type="component" value="Unassembled WGS sequence"/>
</dbReference>
<dbReference type="RefSeq" id="WP_184173337.1">
    <property type="nucleotide sequence ID" value="NZ_JACHGF010000002.1"/>
</dbReference>
<evidence type="ECO:0000313" key="7">
    <source>
        <dbReference type="EMBL" id="MBB5283710.1"/>
    </source>
</evidence>
<dbReference type="SFLD" id="SFLDS00014">
    <property type="entry name" value="RuBisCO"/>
    <property type="match status" value="1"/>
</dbReference>
<proteinExistence type="inferred from homology"/>
<dbReference type="InterPro" id="IPR033966">
    <property type="entry name" value="RuBisCO"/>
</dbReference>
<name>A0A840TUQ8_9BACT</name>
<dbReference type="InterPro" id="IPR017443">
    <property type="entry name" value="RuBisCO_lsu_fd_N"/>
</dbReference>
<dbReference type="GO" id="GO:0000287">
    <property type="term" value="F:magnesium ion binding"/>
    <property type="evidence" value="ECO:0007669"/>
    <property type="project" value="InterPro"/>
</dbReference>
<evidence type="ECO:0000256" key="3">
    <source>
        <dbReference type="ARBA" id="ARBA00022842"/>
    </source>
</evidence>
<accession>A0A840TUQ8</accession>
<keyword evidence="3" id="KW-0460">Magnesium</keyword>
<gene>
    <name evidence="7" type="ORF">HNQ92_001836</name>
</gene>
<dbReference type="InterPro" id="IPR020878">
    <property type="entry name" value="RuBisCo_large_chain_AS"/>
</dbReference>
<evidence type="ECO:0000313" key="8">
    <source>
        <dbReference type="Proteomes" id="UP000557307"/>
    </source>
</evidence>
<evidence type="ECO:0000259" key="6">
    <source>
        <dbReference type="Pfam" id="PF02788"/>
    </source>
</evidence>
<dbReference type="Gene3D" id="3.30.70.150">
    <property type="entry name" value="RuBisCO large subunit, N-terminal domain"/>
    <property type="match status" value="1"/>
</dbReference>
<dbReference type="CDD" id="cd08207">
    <property type="entry name" value="RLP_NonPhot"/>
    <property type="match status" value="1"/>
</dbReference>
<feature type="domain" description="Ribulose bisphosphate carboxylase large subunit ferrodoxin-like N-terminal" evidence="6">
    <location>
        <begin position="6"/>
        <end position="125"/>
    </location>
</feature>
<sequence>MKDQRIKATYLIETSFDLATAAAIMAGEQSCGTFVRVPGETDELRERFSAKVDAIQEIAQVVAPTLAGAKMKAGVPVRRALVMLSWPFHNVGANLPNLMATVAGNLYELAPFSGLKLLDVDVPDAFAQKYPGPQFGIAGTRKLTQVYDRPIIGTIIKPSVGLTPEATAAQVKTLIEAGLDFIKDDELMGDSPHSPFEERVRLSMEVINTYANKTGKKPMFAFNVSGDVDDMLRRHDYVLAQGGTCIMASINQVGLSGVAKLRQHSQLPIHGHRNFWGALSRSEVLGLEFTAYQKIWRLAGIDHLHTNGIRNKFCESDESVIRSVKACLESLLGGYYIMPVISSGQWAGQAVDTYKAIESTDVMYVCGGGIVAHPDGIAAGVRSVRQAWEAAIQGISLTDYGKTHAELQKALEYYE</sequence>
<evidence type="ECO:0000259" key="5">
    <source>
        <dbReference type="Pfam" id="PF00016"/>
    </source>
</evidence>
<dbReference type="PANTHER" id="PTHR42704:SF17">
    <property type="entry name" value="RIBULOSE BISPHOSPHATE CARBOXYLASE LARGE CHAIN"/>
    <property type="match status" value="1"/>
</dbReference>
<dbReference type="PROSITE" id="PS00157">
    <property type="entry name" value="RUBISCO_LARGE"/>
    <property type="match status" value="1"/>
</dbReference>
<dbReference type="GO" id="GO:0015977">
    <property type="term" value="P:carbon fixation"/>
    <property type="evidence" value="ECO:0007669"/>
    <property type="project" value="InterPro"/>
</dbReference>